<organism evidence="6 7">
    <name type="scientific">Jeotgalibacillus soli</name>
    <dbReference type="NCBI Taxonomy" id="889306"/>
    <lineage>
        <taxon>Bacteria</taxon>
        <taxon>Bacillati</taxon>
        <taxon>Bacillota</taxon>
        <taxon>Bacilli</taxon>
        <taxon>Bacillales</taxon>
        <taxon>Caryophanaceae</taxon>
        <taxon>Jeotgalibacillus</taxon>
    </lineage>
</organism>
<evidence type="ECO:0000313" key="6">
    <source>
        <dbReference type="EMBL" id="KIL45396.1"/>
    </source>
</evidence>
<keyword evidence="6" id="KW-0670">Pyruvate</keyword>
<name>A0A0C2VLQ5_9BACL</name>
<evidence type="ECO:0000313" key="7">
    <source>
        <dbReference type="Proteomes" id="UP000031938"/>
    </source>
</evidence>
<dbReference type="GO" id="GO:0006086">
    <property type="term" value="P:pyruvate decarboxylation to acetyl-CoA"/>
    <property type="evidence" value="ECO:0007669"/>
    <property type="project" value="TreeGrafter"/>
</dbReference>
<gene>
    <name evidence="6" type="ORF">KP78_29400</name>
</gene>
<keyword evidence="2" id="KW-0560">Oxidoreductase</keyword>
<evidence type="ECO:0000256" key="2">
    <source>
        <dbReference type="ARBA" id="ARBA00023002"/>
    </source>
</evidence>
<evidence type="ECO:0000256" key="4">
    <source>
        <dbReference type="SAM" id="MobiDB-lite"/>
    </source>
</evidence>
<dbReference type="InterPro" id="IPR029061">
    <property type="entry name" value="THDP-binding"/>
</dbReference>
<dbReference type="SUPFAM" id="SSF52518">
    <property type="entry name" value="Thiamin diphosphate-binding fold (THDP-binding)"/>
    <property type="match status" value="1"/>
</dbReference>
<dbReference type="Gene3D" id="3.40.50.970">
    <property type="match status" value="1"/>
</dbReference>
<keyword evidence="7" id="KW-1185">Reference proteome</keyword>
<dbReference type="CDD" id="cd02000">
    <property type="entry name" value="TPP_E1_PDC_ADC_BCADC"/>
    <property type="match status" value="1"/>
</dbReference>
<dbReference type="AlphaFoldDB" id="A0A0C2VLQ5"/>
<dbReference type="InterPro" id="IPR050642">
    <property type="entry name" value="PDH_E1_Alpha_Subunit"/>
</dbReference>
<dbReference type="InterPro" id="IPR001017">
    <property type="entry name" value="DH_E1"/>
</dbReference>
<reference evidence="6 7" key="1">
    <citation type="submission" date="2015-01" db="EMBL/GenBank/DDBJ databases">
        <title>Genome sequencing of Jeotgalibacillus soli.</title>
        <authorList>
            <person name="Goh K.M."/>
            <person name="Chan K.-G."/>
            <person name="Yaakop A.S."/>
            <person name="Ee R."/>
            <person name="Gan H.M."/>
            <person name="Chan C.S."/>
        </authorList>
    </citation>
    <scope>NUCLEOTIDE SEQUENCE [LARGE SCALE GENOMIC DNA]</scope>
    <source>
        <strain evidence="6 7">P9</strain>
    </source>
</reference>
<evidence type="ECO:0000256" key="1">
    <source>
        <dbReference type="ARBA" id="ARBA00001964"/>
    </source>
</evidence>
<dbReference type="EMBL" id="JXRP01000018">
    <property type="protein sequence ID" value="KIL45396.1"/>
    <property type="molecule type" value="Genomic_DNA"/>
</dbReference>
<accession>A0A0C2VLQ5</accession>
<dbReference type="PANTHER" id="PTHR11516">
    <property type="entry name" value="PYRUVATE DEHYDROGENASE E1 COMPONENT, ALPHA SUBUNIT BACTERIAL AND ORGANELLAR"/>
    <property type="match status" value="1"/>
</dbReference>
<keyword evidence="3" id="KW-0786">Thiamine pyrophosphate</keyword>
<feature type="domain" description="Dehydrogenase E1 component" evidence="5">
    <location>
        <begin position="14"/>
        <end position="308"/>
    </location>
</feature>
<comment type="cofactor">
    <cofactor evidence="1">
        <name>thiamine diphosphate</name>
        <dbReference type="ChEBI" id="CHEBI:58937"/>
    </cofactor>
</comment>
<dbReference type="STRING" id="889306.KP78_29400"/>
<sequence>MEVNKQHLLGIYQTMVMIRRFEERMSQLFASGHIPGFLHLSIGQEAVAAGVCAHLRENDYITSTHRGHGHCIAKGANVKKMMAELFGKQTGYCKGKGGSMHVADVDIGILGANGIVGAGLPIAVGAALSAKSQGNGQVAVSFFGEGASGSGYFHEALNMAAVLKLPIIFLCESNQYAEFTSRSTHLPVLTVAERSKAYGLEGFCVDGNNALEVFEKLSFIIETVRAGNGPVIVECFTNRWTGHYEGDPQRYRPEGEVQEWKKKDPILALEKVMTNQYKIVNPQLEEIRKFVEKELDEAEQFSKNSPLPQGEETLEDVYAATSGR</sequence>
<dbReference type="PATRIC" id="fig|889306.3.peg.2952"/>
<proteinExistence type="predicted"/>
<dbReference type="GO" id="GO:0004739">
    <property type="term" value="F:pyruvate dehydrogenase (acetyl-transferring) activity"/>
    <property type="evidence" value="ECO:0007669"/>
    <property type="project" value="TreeGrafter"/>
</dbReference>
<evidence type="ECO:0000259" key="5">
    <source>
        <dbReference type="Pfam" id="PF00676"/>
    </source>
</evidence>
<evidence type="ECO:0000256" key="3">
    <source>
        <dbReference type="ARBA" id="ARBA00023052"/>
    </source>
</evidence>
<protein>
    <submittedName>
        <fullName evidence="6">Pyruvate dehydrogenase (Acetyl-transferring) E1 component subunit alpha</fullName>
    </submittedName>
</protein>
<feature type="region of interest" description="Disordered" evidence="4">
    <location>
        <begin position="300"/>
        <end position="324"/>
    </location>
</feature>
<dbReference type="Proteomes" id="UP000031938">
    <property type="component" value="Unassembled WGS sequence"/>
</dbReference>
<comment type="caution">
    <text evidence="6">The sequence shown here is derived from an EMBL/GenBank/DDBJ whole genome shotgun (WGS) entry which is preliminary data.</text>
</comment>
<dbReference type="PANTHER" id="PTHR11516:SF60">
    <property type="entry name" value="PYRUVATE DEHYDROGENASE E1 COMPONENT SUBUNIT ALPHA"/>
    <property type="match status" value="1"/>
</dbReference>
<dbReference type="Pfam" id="PF00676">
    <property type="entry name" value="E1_dh"/>
    <property type="match status" value="1"/>
</dbReference>